<dbReference type="Pfam" id="PF13174">
    <property type="entry name" value="TPR_6"/>
    <property type="match status" value="1"/>
</dbReference>
<keyword evidence="1" id="KW-0732">Signal</keyword>
<dbReference type="Gene3D" id="1.20.5.110">
    <property type="match status" value="1"/>
</dbReference>
<dbReference type="InterPro" id="IPR011990">
    <property type="entry name" value="TPR-like_helical_dom_sf"/>
</dbReference>
<comment type="similarity">
    <text evidence="1">Belongs to the CpoB family.</text>
</comment>
<dbReference type="InterPro" id="IPR019734">
    <property type="entry name" value="TPR_rpt"/>
</dbReference>
<dbReference type="GO" id="GO:0070206">
    <property type="term" value="P:protein trimerization"/>
    <property type="evidence" value="ECO:0007669"/>
    <property type="project" value="InterPro"/>
</dbReference>
<feature type="signal peptide" evidence="1">
    <location>
        <begin position="1"/>
        <end position="23"/>
    </location>
</feature>
<evidence type="ECO:0000313" key="6">
    <source>
        <dbReference type="Proteomes" id="UP000295830"/>
    </source>
</evidence>
<reference evidence="5 6" key="1">
    <citation type="submission" date="2019-03" db="EMBL/GenBank/DDBJ databases">
        <title>Genomic Encyclopedia of Type Strains, Phase IV (KMG-IV): sequencing the most valuable type-strain genomes for metagenomic binning, comparative biology and taxonomic classification.</title>
        <authorList>
            <person name="Goeker M."/>
        </authorList>
    </citation>
    <scope>NUCLEOTIDE SEQUENCE [LARGE SCALE GENOMIC DNA]</scope>
    <source>
        <strain evidence="5 6">DSM 15505</strain>
    </source>
</reference>
<dbReference type="InterPro" id="IPR032519">
    <property type="entry name" value="YbgF_tri"/>
</dbReference>
<organism evidence="5 6">
    <name type="scientific">Halospina denitrificans</name>
    <dbReference type="NCBI Taxonomy" id="332522"/>
    <lineage>
        <taxon>Bacteria</taxon>
        <taxon>Pseudomonadati</taxon>
        <taxon>Pseudomonadota</taxon>
        <taxon>Gammaproteobacteria</taxon>
        <taxon>Halospina</taxon>
    </lineage>
</organism>
<keyword evidence="1" id="KW-0131">Cell cycle</keyword>
<keyword evidence="6" id="KW-1185">Reference proteome</keyword>
<dbReference type="Pfam" id="PF16331">
    <property type="entry name" value="TolA_bind_tri"/>
    <property type="match status" value="1"/>
</dbReference>
<keyword evidence="1" id="KW-0132">Cell division</keyword>
<evidence type="ECO:0000256" key="2">
    <source>
        <dbReference type="PROSITE-ProRule" id="PRU00339"/>
    </source>
</evidence>
<dbReference type="AlphaFoldDB" id="A0A4R7JZH2"/>
<dbReference type="SUPFAM" id="SSF48452">
    <property type="entry name" value="TPR-like"/>
    <property type="match status" value="1"/>
</dbReference>
<comment type="subcellular location">
    <subcellularLocation>
        <location evidence="1">Periplasm</location>
    </subcellularLocation>
</comment>
<keyword evidence="2" id="KW-0802">TPR repeat</keyword>
<sequence length="263" mass="29277" precursor="true">MRYLLTPVFAAVLILPTTLPAQSDGDAPLVSSDSGAGGGSSTELFFMVEELSEEIRQLRGQIEETNHELDRLNRQSRQRYVDLDQRLVDLSSRVAELEDASGNASSSADSEESDSASSADSGDSSGEQGSASYRQPGEEERKDYASIQNLIHNEKDFDAAIDEIYQFLDKYPEGDLTVNAYYWLGELYLSQESYEQARQAFTIVTSRHKSHRKAPDALFKLAVSHDRAGNPEKAKEALERLQSEYPETESAAKGRQYRSEEMG</sequence>
<feature type="compositionally biased region" description="Low complexity" evidence="3">
    <location>
        <begin position="115"/>
        <end position="132"/>
    </location>
</feature>
<dbReference type="RefSeq" id="WP_166645979.1">
    <property type="nucleotide sequence ID" value="NZ_SOAX01000002.1"/>
</dbReference>
<dbReference type="InterPro" id="IPR014162">
    <property type="entry name" value="CpoB_C"/>
</dbReference>
<dbReference type="InterPro" id="IPR034706">
    <property type="entry name" value="CpoB"/>
</dbReference>
<protein>
    <recommendedName>
        <fullName evidence="1">Cell division coordinator CpoB</fullName>
    </recommendedName>
</protein>
<dbReference type="GO" id="GO:0043093">
    <property type="term" value="P:FtsZ-dependent cytokinesis"/>
    <property type="evidence" value="ECO:0007669"/>
    <property type="project" value="UniProtKB-UniRule"/>
</dbReference>
<evidence type="ECO:0000259" key="4">
    <source>
        <dbReference type="Pfam" id="PF16331"/>
    </source>
</evidence>
<feature type="domain" description="YbgF trimerisation" evidence="4">
    <location>
        <begin position="43"/>
        <end position="93"/>
    </location>
</feature>
<dbReference type="SMART" id="SM00028">
    <property type="entry name" value="TPR"/>
    <property type="match status" value="2"/>
</dbReference>
<dbReference type="EMBL" id="SOAX01000002">
    <property type="protein sequence ID" value="TDT42963.1"/>
    <property type="molecule type" value="Genomic_DNA"/>
</dbReference>
<dbReference type="GO" id="GO:0030288">
    <property type="term" value="C:outer membrane-bounded periplasmic space"/>
    <property type="evidence" value="ECO:0007669"/>
    <property type="project" value="UniProtKB-UniRule"/>
</dbReference>
<dbReference type="HAMAP" id="MF_02066">
    <property type="entry name" value="CpoB"/>
    <property type="match status" value="1"/>
</dbReference>
<proteinExistence type="inferred from homology"/>
<feature type="region of interest" description="Disordered" evidence="3">
    <location>
        <begin position="98"/>
        <end position="140"/>
    </location>
</feature>
<name>A0A4R7JZH2_9GAMM</name>
<dbReference type="Gene3D" id="1.25.40.10">
    <property type="entry name" value="Tetratricopeptide repeat domain"/>
    <property type="match status" value="1"/>
</dbReference>
<keyword evidence="1" id="KW-0574">Periplasm</keyword>
<evidence type="ECO:0000256" key="3">
    <source>
        <dbReference type="SAM" id="MobiDB-lite"/>
    </source>
</evidence>
<feature type="region of interest" description="Disordered" evidence="3">
    <location>
        <begin position="224"/>
        <end position="263"/>
    </location>
</feature>
<evidence type="ECO:0000313" key="5">
    <source>
        <dbReference type="EMBL" id="TDT42963.1"/>
    </source>
</evidence>
<accession>A0A4R7JZH2</accession>
<feature type="compositionally biased region" description="Basic and acidic residues" evidence="3">
    <location>
        <begin position="224"/>
        <end position="242"/>
    </location>
</feature>
<dbReference type="NCBIfam" id="TIGR02795">
    <property type="entry name" value="tol_pal_ybgF"/>
    <property type="match status" value="1"/>
</dbReference>
<evidence type="ECO:0000256" key="1">
    <source>
        <dbReference type="HAMAP-Rule" id="MF_02066"/>
    </source>
</evidence>
<dbReference type="Pfam" id="PF13432">
    <property type="entry name" value="TPR_16"/>
    <property type="match status" value="1"/>
</dbReference>
<comment type="caution">
    <text evidence="5">The sequence shown here is derived from an EMBL/GenBank/DDBJ whole genome shotgun (WGS) entry which is preliminary data.</text>
</comment>
<feature type="chain" id="PRO_5021051996" description="Cell division coordinator CpoB" evidence="1">
    <location>
        <begin position="24"/>
        <end position="263"/>
    </location>
</feature>
<gene>
    <name evidence="1" type="primary">cpoB</name>
    <name evidence="5" type="ORF">DES49_0767</name>
</gene>
<feature type="repeat" description="TPR" evidence="2">
    <location>
        <begin position="178"/>
        <end position="211"/>
    </location>
</feature>
<dbReference type="Proteomes" id="UP000295830">
    <property type="component" value="Unassembled WGS sequence"/>
</dbReference>
<dbReference type="PROSITE" id="PS50005">
    <property type="entry name" value="TPR"/>
    <property type="match status" value="1"/>
</dbReference>
<comment type="function">
    <text evidence="1">Mediates coordination of peptidoglycan synthesis and outer membrane constriction during cell division.</text>
</comment>